<gene>
    <name evidence="1" type="ORF">CEXT_774291</name>
</gene>
<reference evidence="1 2" key="1">
    <citation type="submission" date="2021-06" db="EMBL/GenBank/DDBJ databases">
        <title>Caerostris extrusa draft genome.</title>
        <authorList>
            <person name="Kono N."/>
            <person name="Arakawa K."/>
        </authorList>
    </citation>
    <scope>NUCLEOTIDE SEQUENCE [LARGE SCALE GENOMIC DNA]</scope>
</reference>
<accession>A0AAV4NLC3</accession>
<dbReference type="EMBL" id="BPLR01003435">
    <property type="protein sequence ID" value="GIX84536.1"/>
    <property type="molecule type" value="Genomic_DNA"/>
</dbReference>
<evidence type="ECO:0000313" key="1">
    <source>
        <dbReference type="EMBL" id="GIX84536.1"/>
    </source>
</evidence>
<proteinExistence type="predicted"/>
<dbReference type="Proteomes" id="UP001054945">
    <property type="component" value="Unassembled WGS sequence"/>
</dbReference>
<sequence>MVPFTLVYCRFEQHLKIVGSNFPEAQGIEATYLGTEDISKQDIAKVYVPFSTEYVKEKYMMHVLSSKPLNTIDDQVFPVRNREKLSMECNFPESLGMDVSSSGSGHVRVYIYVSFEPLNVLEKYVTH</sequence>
<keyword evidence="2" id="KW-1185">Reference proteome</keyword>
<name>A0AAV4NLC3_CAEEX</name>
<evidence type="ECO:0000313" key="2">
    <source>
        <dbReference type="Proteomes" id="UP001054945"/>
    </source>
</evidence>
<dbReference type="AlphaFoldDB" id="A0AAV4NLC3"/>
<protein>
    <submittedName>
        <fullName evidence="1">Uncharacterized protein</fullName>
    </submittedName>
</protein>
<comment type="caution">
    <text evidence="1">The sequence shown here is derived from an EMBL/GenBank/DDBJ whole genome shotgun (WGS) entry which is preliminary data.</text>
</comment>
<organism evidence="1 2">
    <name type="scientific">Caerostris extrusa</name>
    <name type="common">Bark spider</name>
    <name type="synonym">Caerostris bankana</name>
    <dbReference type="NCBI Taxonomy" id="172846"/>
    <lineage>
        <taxon>Eukaryota</taxon>
        <taxon>Metazoa</taxon>
        <taxon>Ecdysozoa</taxon>
        <taxon>Arthropoda</taxon>
        <taxon>Chelicerata</taxon>
        <taxon>Arachnida</taxon>
        <taxon>Araneae</taxon>
        <taxon>Araneomorphae</taxon>
        <taxon>Entelegynae</taxon>
        <taxon>Araneoidea</taxon>
        <taxon>Araneidae</taxon>
        <taxon>Caerostris</taxon>
    </lineage>
</organism>